<accession>A0A1B6P711</accession>
<sequence>MEKTLYHLLFLSSCARFQHHWRFVRVSDHRGITGEATAGGYCAVDQAGRSRSLVESRTSSRQWTQLTEQRGGR</sequence>
<dbReference type="AlphaFoldDB" id="A0A1B6P711"/>
<proteinExistence type="predicted"/>
<gene>
    <name evidence="2" type="ORF">SORBI_3009G053500</name>
</gene>
<organism evidence="2 3">
    <name type="scientific">Sorghum bicolor</name>
    <name type="common">Sorghum</name>
    <name type="synonym">Sorghum vulgare</name>
    <dbReference type="NCBI Taxonomy" id="4558"/>
    <lineage>
        <taxon>Eukaryota</taxon>
        <taxon>Viridiplantae</taxon>
        <taxon>Streptophyta</taxon>
        <taxon>Embryophyta</taxon>
        <taxon>Tracheophyta</taxon>
        <taxon>Spermatophyta</taxon>
        <taxon>Magnoliopsida</taxon>
        <taxon>Liliopsida</taxon>
        <taxon>Poales</taxon>
        <taxon>Poaceae</taxon>
        <taxon>PACMAD clade</taxon>
        <taxon>Panicoideae</taxon>
        <taxon>Andropogonodae</taxon>
        <taxon>Andropogoneae</taxon>
        <taxon>Sorghinae</taxon>
        <taxon>Sorghum</taxon>
    </lineage>
</organism>
<dbReference type="InParanoid" id="A0A1B6P711"/>
<evidence type="ECO:0000313" key="3">
    <source>
        <dbReference type="Proteomes" id="UP000000768"/>
    </source>
</evidence>
<keyword evidence="3" id="KW-1185">Reference proteome</keyword>
<dbReference type="Gramene" id="KXG21375">
    <property type="protein sequence ID" value="KXG21375"/>
    <property type="gene ID" value="SORBI_3009G053500"/>
</dbReference>
<protein>
    <submittedName>
        <fullName evidence="2">Uncharacterized protein</fullName>
    </submittedName>
</protein>
<evidence type="ECO:0000256" key="1">
    <source>
        <dbReference type="SAM" id="MobiDB-lite"/>
    </source>
</evidence>
<dbReference type="Proteomes" id="UP000000768">
    <property type="component" value="Chromosome 9"/>
</dbReference>
<name>A0A1B6P711_SORBI</name>
<reference evidence="3" key="2">
    <citation type="journal article" date="2018" name="Plant J.">
        <title>The Sorghum bicolor reference genome: improved assembly, gene annotations, a transcriptome atlas, and signatures of genome organization.</title>
        <authorList>
            <person name="McCormick R.F."/>
            <person name="Truong S.K."/>
            <person name="Sreedasyam A."/>
            <person name="Jenkins J."/>
            <person name="Shu S."/>
            <person name="Sims D."/>
            <person name="Kennedy M."/>
            <person name="Amirebrahimi M."/>
            <person name="Weers B.D."/>
            <person name="McKinley B."/>
            <person name="Mattison A."/>
            <person name="Morishige D.T."/>
            <person name="Grimwood J."/>
            <person name="Schmutz J."/>
            <person name="Mullet J.E."/>
        </authorList>
    </citation>
    <scope>NUCLEOTIDE SEQUENCE [LARGE SCALE GENOMIC DNA]</scope>
    <source>
        <strain evidence="3">cv. BTx623</strain>
    </source>
</reference>
<reference evidence="2 3" key="1">
    <citation type="journal article" date="2009" name="Nature">
        <title>The Sorghum bicolor genome and the diversification of grasses.</title>
        <authorList>
            <person name="Paterson A.H."/>
            <person name="Bowers J.E."/>
            <person name="Bruggmann R."/>
            <person name="Dubchak I."/>
            <person name="Grimwood J."/>
            <person name="Gundlach H."/>
            <person name="Haberer G."/>
            <person name="Hellsten U."/>
            <person name="Mitros T."/>
            <person name="Poliakov A."/>
            <person name="Schmutz J."/>
            <person name="Spannagl M."/>
            <person name="Tang H."/>
            <person name="Wang X."/>
            <person name="Wicker T."/>
            <person name="Bharti A.K."/>
            <person name="Chapman J."/>
            <person name="Feltus F.A."/>
            <person name="Gowik U."/>
            <person name="Grigoriev I.V."/>
            <person name="Lyons E."/>
            <person name="Maher C.A."/>
            <person name="Martis M."/>
            <person name="Narechania A."/>
            <person name="Otillar R.P."/>
            <person name="Penning B.W."/>
            <person name="Salamov A.A."/>
            <person name="Wang Y."/>
            <person name="Zhang L."/>
            <person name="Carpita N.C."/>
            <person name="Freeling M."/>
            <person name="Gingle A.R."/>
            <person name="Hash C.T."/>
            <person name="Keller B."/>
            <person name="Klein P."/>
            <person name="Kresovich S."/>
            <person name="McCann M.C."/>
            <person name="Ming R."/>
            <person name="Peterson D.G."/>
            <person name="Mehboob-ur-Rahman"/>
            <person name="Ware D."/>
            <person name="Westhoff P."/>
            <person name="Mayer K.F."/>
            <person name="Messing J."/>
            <person name="Rokhsar D.S."/>
        </authorList>
    </citation>
    <scope>NUCLEOTIDE SEQUENCE [LARGE SCALE GENOMIC DNA]</scope>
    <source>
        <strain evidence="3">cv. BTx623</strain>
    </source>
</reference>
<dbReference type="EMBL" id="CM000768">
    <property type="protein sequence ID" value="KXG21375.1"/>
    <property type="molecule type" value="Genomic_DNA"/>
</dbReference>
<feature type="region of interest" description="Disordered" evidence="1">
    <location>
        <begin position="53"/>
        <end position="73"/>
    </location>
</feature>
<evidence type="ECO:0000313" key="2">
    <source>
        <dbReference type="EMBL" id="KXG21375.1"/>
    </source>
</evidence>